<dbReference type="STRING" id="1136941.ACH46_01415"/>
<reference evidence="9" key="1">
    <citation type="submission" date="2015-06" db="EMBL/GenBank/DDBJ databases">
        <title>Complete genome sequence and metabolic analysis of phthalate degradation pathway in Gordonia sp. QH-11.</title>
        <authorList>
            <person name="Jin D."/>
            <person name="Kong X."/>
            <person name="Bai Z."/>
        </authorList>
    </citation>
    <scope>NUCLEOTIDE SEQUENCE [LARGE SCALE GENOMIC DNA]</scope>
    <source>
        <strain evidence="9">QH-11</strain>
    </source>
</reference>
<evidence type="ECO:0000256" key="1">
    <source>
        <dbReference type="ARBA" id="ARBA00009437"/>
    </source>
</evidence>
<dbReference type="GO" id="GO:0032993">
    <property type="term" value="C:protein-DNA complex"/>
    <property type="evidence" value="ECO:0007669"/>
    <property type="project" value="TreeGrafter"/>
</dbReference>
<dbReference type="GO" id="GO:0003677">
    <property type="term" value="F:DNA binding"/>
    <property type="evidence" value="ECO:0007669"/>
    <property type="project" value="UniProtKB-KW"/>
</dbReference>
<protein>
    <submittedName>
        <fullName evidence="8">LysR family transcriptional regulator</fullName>
    </submittedName>
</protein>
<evidence type="ECO:0000259" key="7">
    <source>
        <dbReference type="Pfam" id="PF03466"/>
    </source>
</evidence>
<feature type="domain" description="LysR substrate-binding" evidence="7">
    <location>
        <begin position="17"/>
        <end position="179"/>
    </location>
</feature>
<evidence type="ECO:0000313" key="9">
    <source>
        <dbReference type="Proteomes" id="UP000063789"/>
    </source>
</evidence>
<keyword evidence="4" id="KW-0010">Activator</keyword>
<proteinExistence type="inferred from homology"/>
<dbReference type="PATRIC" id="fig|1136941.3.peg.287"/>
<evidence type="ECO:0000256" key="4">
    <source>
        <dbReference type="ARBA" id="ARBA00023159"/>
    </source>
</evidence>
<dbReference type="SUPFAM" id="SSF53850">
    <property type="entry name" value="Periplasmic binding protein-like II"/>
    <property type="match status" value="1"/>
</dbReference>
<name>A0A0N9MTN3_9ACTN</name>
<keyword evidence="2" id="KW-0805">Transcription regulation</keyword>
<dbReference type="Proteomes" id="UP000063789">
    <property type="component" value="Chromosome"/>
</dbReference>
<dbReference type="CDD" id="cd05466">
    <property type="entry name" value="PBP2_LTTR_substrate"/>
    <property type="match status" value="1"/>
</dbReference>
<dbReference type="KEGG" id="goq:ACH46_01415"/>
<gene>
    <name evidence="8" type="ORF">ACH46_01415</name>
</gene>
<feature type="region of interest" description="Disordered" evidence="6">
    <location>
        <begin position="194"/>
        <end position="242"/>
    </location>
</feature>
<organism evidence="8 9">
    <name type="scientific">Gordonia phthalatica</name>
    <dbReference type="NCBI Taxonomy" id="1136941"/>
    <lineage>
        <taxon>Bacteria</taxon>
        <taxon>Bacillati</taxon>
        <taxon>Actinomycetota</taxon>
        <taxon>Actinomycetes</taxon>
        <taxon>Mycobacteriales</taxon>
        <taxon>Gordoniaceae</taxon>
        <taxon>Gordonia</taxon>
    </lineage>
</organism>
<dbReference type="Pfam" id="PF03466">
    <property type="entry name" value="LysR_substrate"/>
    <property type="match status" value="1"/>
</dbReference>
<dbReference type="PANTHER" id="PTHR30346">
    <property type="entry name" value="TRANSCRIPTIONAL DUAL REGULATOR HCAR-RELATED"/>
    <property type="match status" value="1"/>
</dbReference>
<evidence type="ECO:0000256" key="6">
    <source>
        <dbReference type="SAM" id="MobiDB-lite"/>
    </source>
</evidence>
<reference evidence="8 9" key="2">
    <citation type="journal article" date="2017" name="Int. J. Syst. Evol. Microbiol.">
        <title>Gordonia phthalatica sp. nov., a di-n-butyl phthalate-degrading bacterium isolated from activated sludge.</title>
        <authorList>
            <person name="Jin D."/>
            <person name="Kong X."/>
            <person name="Jia M."/>
            <person name="Yu X."/>
            <person name="Wang X."/>
            <person name="Zhuang X."/>
            <person name="Deng Y."/>
            <person name="Bai Z."/>
        </authorList>
    </citation>
    <scope>NUCLEOTIDE SEQUENCE [LARGE SCALE GENOMIC DNA]</scope>
    <source>
        <strain evidence="8 9">QH-11</strain>
    </source>
</reference>
<dbReference type="PANTHER" id="PTHR30346:SF0">
    <property type="entry name" value="HCA OPERON TRANSCRIPTIONAL ACTIVATOR HCAR"/>
    <property type="match status" value="1"/>
</dbReference>
<keyword evidence="3" id="KW-0238">DNA-binding</keyword>
<comment type="similarity">
    <text evidence="1">Belongs to the LysR transcriptional regulatory family.</text>
</comment>
<dbReference type="EMBL" id="CP011853">
    <property type="protein sequence ID" value="ALG86506.1"/>
    <property type="molecule type" value="Genomic_DNA"/>
</dbReference>
<evidence type="ECO:0000256" key="5">
    <source>
        <dbReference type="ARBA" id="ARBA00023163"/>
    </source>
</evidence>
<feature type="compositionally biased region" description="Basic and acidic residues" evidence="6">
    <location>
        <begin position="200"/>
        <end position="225"/>
    </location>
</feature>
<keyword evidence="9" id="KW-1185">Reference proteome</keyword>
<evidence type="ECO:0000313" key="8">
    <source>
        <dbReference type="EMBL" id="ALG86506.1"/>
    </source>
</evidence>
<dbReference type="GO" id="GO:0003700">
    <property type="term" value="F:DNA-binding transcription factor activity"/>
    <property type="evidence" value="ECO:0007669"/>
    <property type="project" value="TreeGrafter"/>
</dbReference>
<dbReference type="Gene3D" id="3.40.190.10">
    <property type="entry name" value="Periplasmic binding protein-like II"/>
    <property type="match status" value="2"/>
</dbReference>
<sequence length="242" mass="26503">MPRRFRLAYVPGVMPAKWVRKWEERFPDVPLELASCTVAGSAALLKDDGADAVVTRLPRALDVGDPGPHHAIELYAETTVVIVPKDHYLTLADDLTADDLADENFLVPLDDVLDWPARPGTVVEHRPETVGDAVELVAAGMGLLAVPQSLARLHHRRDLVYRPVTDAPTGRVVLLWPSPTADLTDEFVGIVRGRRAGSSRGRDQQQPKRNAKEKAAAKRANREAAGKVPGRNFGKGARRGRR</sequence>
<dbReference type="InterPro" id="IPR005119">
    <property type="entry name" value="LysR_subst-bd"/>
</dbReference>
<keyword evidence="5" id="KW-0804">Transcription</keyword>
<dbReference type="AlphaFoldDB" id="A0A0N9MTN3"/>
<accession>A0A0N9MTN3</accession>
<evidence type="ECO:0000256" key="2">
    <source>
        <dbReference type="ARBA" id="ARBA00023015"/>
    </source>
</evidence>
<evidence type="ECO:0000256" key="3">
    <source>
        <dbReference type="ARBA" id="ARBA00023125"/>
    </source>
</evidence>